<gene>
    <name evidence="1" type="ORF">H2199_005377</name>
</gene>
<dbReference type="Proteomes" id="UP001172680">
    <property type="component" value="Unassembled WGS sequence"/>
</dbReference>
<proteinExistence type="predicted"/>
<keyword evidence="2" id="KW-1185">Reference proteome</keyword>
<protein>
    <submittedName>
        <fullName evidence="1">Uncharacterized protein</fullName>
    </submittedName>
</protein>
<evidence type="ECO:0000313" key="1">
    <source>
        <dbReference type="EMBL" id="KAJ9641407.1"/>
    </source>
</evidence>
<organism evidence="1 2">
    <name type="scientific">Coniosporium tulheliwenetii</name>
    <dbReference type="NCBI Taxonomy" id="3383036"/>
    <lineage>
        <taxon>Eukaryota</taxon>
        <taxon>Fungi</taxon>
        <taxon>Dikarya</taxon>
        <taxon>Ascomycota</taxon>
        <taxon>Pezizomycotina</taxon>
        <taxon>Dothideomycetes</taxon>
        <taxon>Dothideomycetes incertae sedis</taxon>
        <taxon>Coniosporium</taxon>
    </lineage>
</organism>
<sequence>MGSFVDLSVAEDFPLFEEEGTESPTLMLAAAAPPYNLFPEYFDLHAEMPIPGAGGPQPRVEIPRIRTTSDAGSIRSVGSDRLRATHACTKCRQRKVKCSGERPRCKHCLDFGLECEYVDGKRDRTRKEHEGLEKLCTEAIGLLKDVSLRAAPEDQRKIHHFLAKAEREYATLLSEPTSTPASPTLKRSHAAATESPLEDQKEHGEDLITAEVGSQGEPDKLDEDLTRTQESRATGFVGKNSELMWMRRLKMQDNQLSDQGDDGRAKNPYGPPGKSAEAADQRLQKSDTRRGSGNHSESNELISESTYHMDMENVFLRNHIDPYEMPLEDTGRNLLRLYLTTIQDTFPVIEKDTFTKQLLAYYDRRARGEPARPHFRWLGIVNLVFAIGAKLSHLLRAEWRADERDHLIYFTRARVLAFNGEAILMHPSLQHVQFVALMAFYFVTISHMSRAYSLCGVAVKDAIALGLHIRNEDPNLNDSKRETRIRTWWSLYCLDRLVTVILGRPSALRDHECSVPLPLPIKEDQLATFFANMATSDPPKSHGLEDLRQKSPASAAVSPLMHCVTGGEAAVPLNTDHFFKGRVELAIITGKVLTELYTASSGENSWHQAQSKIQDLVKSIDRWREKPSLKKRLTLGFFYYSAKILAGRPFLCLVNDRIEHQTMQSKELNNKEARACVNAARAMVGLLPDKPDPAFLYKNGPWWCQIHLLMQAASILMLELSFNCGHMPHDKQNIVNALKKLGRWLHTMGKDNRAAERAFHHLSELAAKVGVDLTPPAVPLAQDVPDAKFPRHEPFLDPMQGMHGLHGVTDFMDVNHTFQPQYSTSVTQPFTTYDSMNYGTALPAYDEFGILTYASWPSALGVGTRMALAVMADRSENPSAPGIRHSVPAAVPPRNPFTLQHECRPSLRAERSASRRPPAALVHFDSNSDDWVDEDDDMDEYLEAEEYGTEDGSYHDAESSLNGIDIEFEVSGTEEPESEAAQDEEGEQTETDANQPQAARQPIYITREQMLQLLGHAGLRRIFADHTGRRRRATDEEEEENEDSEPDVGYSTGFAPRRRRGRGRKAFQKVPSDTGRELMQSGTFGANDRAEDTFKRKKKLAYRLMRRELGIGCPGRQRSTNNLIAQGLIPSTNADLIIHYNARCYSGQFSKDGNFFFSCAQDFRVRMYDTSNPYDWKYYKTVDYPIGQWTITDASLSPDNKYLAYSSIRSIVCLAPTDPHDTSEPQMLNFADTGRTGRRGFGYHPYFGIWSLRFSGDGREIVAGTGDRSVYVYDIERQESILRIPGHEDDVNAVCFGDENSPHILYSGSDDTTLKVWDRRSMGDGREAGVFLGHTEGLTYVDSKGDGRYILSNGKDQTAKLWDLRKMMPTEKADRIDINKYTTGFEYRTSHYDDEDYRPHPYDCSLVTFRGHSVLKTLIRCHFAPPAPQTPAIVYIWNLDATLAGKVDVLAATRNSRPRDDELLSDSYDYMGRNGRTWQTCVRDASWHPHAPVIAATSWNGWGTSLGTCTVHSWNDGVEMEEGGPVGGARRVNATLEHDEGLYASGRAGESSFARARRRRVLDDEDE</sequence>
<accession>A0ACC2Z195</accession>
<reference evidence="1" key="1">
    <citation type="submission" date="2022-10" db="EMBL/GenBank/DDBJ databases">
        <title>Culturing micro-colonial fungi from biological soil crusts in the Mojave desert and describing Neophaeococcomyces mojavensis, and introducing the new genera and species Taxawa tesnikishii.</title>
        <authorList>
            <person name="Kurbessoian T."/>
            <person name="Stajich J.E."/>
        </authorList>
    </citation>
    <scope>NUCLEOTIDE SEQUENCE</scope>
    <source>
        <strain evidence="1">JES_115</strain>
    </source>
</reference>
<comment type="caution">
    <text evidence="1">The sequence shown here is derived from an EMBL/GenBank/DDBJ whole genome shotgun (WGS) entry which is preliminary data.</text>
</comment>
<evidence type="ECO:0000313" key="2">
    <source>
        <dbReference type="Proteomes" id="UP001172680"/>
    </source>
</evidence>
<dbReference type="EMBL" id="JAPDRP010000015">
    <property type="protein sequence ID" value="KAJ9641407.1"/>
    <property type="molecule type" value="Genomic_DNA"/>
</dbReference>
<name>A0ACC2Z195_9PEZI</name>